<reference evidence="3" key="1">
    <citation type="submission" date="2020-07" db="EMBL/GenBank/DDBJ databases">
        <title>Genome sequence and genetic diversity analysis of an under-domesticated orphan crop, white fonio (Digitaria exilis).</title>
        <authorList>
            <person name="Bennetzen J.L."/>
            <person name="Chen S."/>
            <person name="Ma X."/>
            <person name="Wang X."/>
            <person name="Yssel A.E.J."/>
            <person name="Chaluvadi S.R."/>
            <person name="Johnson M."/>
            <person name="Gangashetty P."/>
            <person name="Hamidou F."/>
            <person name="Sanogo M.D."/>
            <person name="Zwaenepoel A."/>
            <person name="Wallace J."/>
            <person name="Van De Peer Y."/>
            <person name="Van Deynze A."/>
        </authorList>
    </citation>
    <scope>NUCLEOTIDE SEQUENCE</scope>
    <source>
        <tissue evidence="3">Leaves</tissue>
    </source>
</reference>
<feature type="domain" description="KIB1-4 beta-propeller" evidence="2">
    <location>
        <begin position="174"/>
        <end position="461"/>
    </location>
</feature>
<dbReference type="Proteomes" id="UP000636709">
    <property type="component" value="Unassembled WGS sequence"/>
</dbReference>
<dbReference type="PANTHER" id="PTHR33165:SF87">
    <property type="entry name" value="DUF295 DOMAIN-CONTAINING PROTEIN"/>
    <property type="match status" value="1"/>
</dbReference>
<keyword evidence="4" id="KW-1185">Reference proteome</keyword>
<dbReference type="Pfam" id="PF03478">
    <property type="entry name" value="Beta-prop_KIB1-4"/>
    <property type="match status" value="1"/>
</dbReference>
<proteinExistence type="predicted"/>
<evidence type="ECO:0000313" key="4">
    <source>
        <dbReference type="Proteomes" id="UP000636709"/>
    </source>
</evidence>
<dbReference type="AlphaFoldDB" id="A0A835E825"/>
<name>A0A835E825_9POAL</name>
<evidence type="ECO:0000313" key="3">
    <source>
        <dbReference type="EMBL" id="KAF8667158.1"/>
    </source>
</evidence>
<dbReference type="InterPro" id="IPR005174">
    <property type="entry name" value="KIB1-4_b-propeller"/>
</dbReference>
<dbReference type="PANTHER" id="PTHR33165">
    <property type="entry name" value="F-BOX DOMAIN CONTAINING PROTEIN-LIKE-RELATED"/>
    <property type="match status" value="1"/>
</dbReference>
<dbReference type="OrthoDB" id="672137at2759"/>
<protein>
    <recommendedName>
        <fullName evidence="2">KIB1-4 beta-propeller domain-containing protein</fullName>
    </recommendedName>
</protein>
<evidence type="ECO:0000256" key="1">
    <source>
        <dbReference type="SAM" id="MobiDB-lite"/>
    </source>
</evidence>
<sequence length="529" mass="58827">MLQRRCRLVDPSGLSYTRSETPADPSIYYYSAKKRARRRPAADPSAASTHDHDNLDVLDASQGETTEEWREWTSLEPGIVDDIAGRLLSLDVSEYLRLRASCKYWRTCTADPHVHGGGLDSRFRPRNWIAMSHCSSSSSPSHPTTTITLLNVATGARFDVDLSDLFSTHHLHSGSSADGLLVLRDKATNAIHLLNPLTRALVEFPPITDVEALEVPPGAYSITFRANFNLEVGSTKVHVPSPPPIKGAGMDDATSPPTLVLCLRKKLSHVVVAKPGVDAHWVSVHHGEQQVDLLTGLGRILFQSLLSLKGRCYFTTARGDVMTLDLGPMTVDRWGWSAKKKPCMVYLLREMALADRVKAMSYLVRSHDDRTMLMVRYSFSHHGGLTITDNGDGNNPVKTFISKGAPSRMEVFKMDIGDGRGRLIPLQGIGSNAAVFVGDTHSIMLSTVKFPKIAANTVYMNYLWQRVRLFGTYRFEDGKTTPPRDLRRYKEKAKNLGFWKSKMLWEDHAAKRSPQIAAQVLRSQVPSCC</sequence>
<evidence type="ECO:0000259" key="2">
    <source>
        <dbReference type="Pfam" id="PF03478"/>
    </source>
</evidence>
<feature type="region of interest" description="Disordered" evidence="1">
    <location>
        <begin position="34"/>
        <end position="56"/>
    </location>
</feature>
<comment type="caution">
    <text evidence="3">The sequence shown here is derived from an EMBL/GenBank/DDBJ whole genome shotgun (WGS) entry which is preliminary data.</text>
</comment>
<organism evidence="3 4">
    <name type="scientific">Digitaria exilis</name>
    <dbReference type="NCBI Taxonomy" id="1010633"/>
    <lineage>
        <taxon>Eukaryota</taxon>
        <taxon>Viridiplantae</taxon>
        <taxon>Streptophyta</taxon>
        <taxon>Embryophyta</taxon>
        <taxon>Tracheophyta</taxon>
        <taxon>Spermatophyta</taxon>
        <taxon>Magnoliopsida</taxon>
        <taxon>Liliopsida</taxon>
        <taxon>Poales</taxon>
        <taxon>Poaceae</taxon>
        <taxon>PACMAD clade</taxon>
        <taxon>Panicoideae</taxon>
        <taxon>Panicodae</taxon>
        <taxon>Paniceae</taxon>
        <taxon>Anthephorinae</taxon>
        <taxon>Digitaria</taxon>
    </lineage>
</organism>
<accession>A0A835E825</accession>
<dbReference type="EMBL" id="JACEFO010002303">
    <property type="protein sequence ID" value="KAF8667158.1"/>
    <property type="molecule type" value="Genomic_DNA"/>
</dbReference>
<gene>
    <name evidence="3" type="ORF">HU200_053347</name>
</gene>